<evidence type="ECO:0000256" key="5">
    <source>
        <dbReference type="ARBA" id="ARBA00023136"/>
    </source>
</evidence>
<evidence type="ECO:0000256" key="2">
    <source>
        <dbReference type="ARBA" id="ARBA00022448"/>
    </source>
</evidence>
<feature type="transmembrane region" description="Helical" evidence="6">
    <location>
        <begin position="200"/>
        <end position="221"/>
    </location>
</feature>
<reference evidence="7" key="3">
    <citation type="submission" date="2025-09" db="UniProtKB">
        <authorList>
            <consortium name="Ensembl"/>
        </authorList>
    </citation>
    <scope>IDENTIFICATION</scope>
</reference>
<feature type="transmembrane region" description="Helical" evidence="6">
    <location>
        <begin position="233"/>
        <end position="258"/>
    </location>
</feature>
<evidence type="ECO:0000313" key="7">
    <source>
        <dbReference type="Ensembl" id="ENSTNIP00000017937.1"/>
    </source>
</evidence>
<dbReference type="GeneTree" id="ENSGT00940000155464"/>
<name>H3DBP4_TETNG</name>
<reference evidence="8" key="1">
    <citation type="journal article" date="2004" name="Nature">
        <title>Genome duplication in the teleost fish Tetraodon nigroviridis reveals the early vertebrate proto-karyotype.</title>
        <authorList>
            <person name="Jaillon O."/>
            <person name="Aury J.-M."/>
            <person name="Brunet F."/>
            <person name="Petit J.-L."/>
            <person name="Stange-Thomann N."/>
            <person name="Mauceli E."/>
            <person name="Bouneau L."/>
            <person name="Fischer C."/>
            <person name="Ozouf-Costaz C."/>
            <person name="Bernot A."/>
            <person name="Nicaud S."/>
            <person name="Jaffe D."/>
            <person name="Fisher S."/>
            <person name="Lutfalla G."/>
            <person name="Dossat C."/>
            <person name="Segurens B."/>
            <person name="Dasilva C."/>
            <person name="Salanoubat M."/>
            <person name="Levy M."/>
            <person name="Boudet N."/>
            <person name="Castellano S."/>
            <person name="Anthouard V."/>
            <person name="Jubin C."/>
            <person name="Castelli V."/>
            <person name="Katinka M."/>
            <person name="Vacherie B."/>
            <person name="Biemont C."/>
            <person name="Skalli Z."/>
            <person name="Cattolico L."/>
            <person name="Poulain J."/>
            <person name="De Berardinis V."/>
            <person name="Cruaud C."/>
            <person name="Duprat S."/>
            <person name="Brottier P."/>
            <person name="Coutanceau J.-P."/>
            <person name="Gouzy J."/>
            <person name="Parra G."/>
            <person name="Lardier G."/>
            <person name="Chapple C."/>
            <person name="McKernan K.J."/>
            <person name="McEwan P."/>
            <person name="Bosak S."/>
            <person name="Kellis M."/>
            <person name="Volff J.-N."/>
            <person name="Guigo R."/>
            <person name="Zody M.C."/>
            <person name="Mesirov J."/>
            <person name="Lindblad-Toh K."/>
            <person name="Birren B."/>
            <person name="Nusbaum C."/>
            <person name="Kahn D."/>
            <person name="Robinson-Rechavi M."/>
            <person name="Laudet V."/>
            <person name="Schachter V."/>
            <person name="Quetier F."/>
            <person name="Saurin W."/>
            <person name="Scarpelli C."/>
            <person name="Wincker P."/>
            <person name="Lander E.S."/>
            <person name="Weissenbach J."/>
            <person name="Roest Crollius H."/>
        </authorList>
    </citation>
    <scope>NUCLEOTIDE SEQUENCE [LARGE SCALE GENOMIC DNA]</scope>
</reference>
<feature type="transmembrane region" description="Helical" evidence="6">
    <location>
        <begin position="312"/>
        <end position="333"/>
    </location>
</feature>
<dbReference type="OMA" id="TVDINNM"/>
<organism evidence="7 8">
    <name type="scientific">Tetraodon nigroviridis</name>
    <name type="common">Spotted green pufferfish</name>
    <name type="synonym">Chelonodon nigroviridis</name>
    <dbReference type="NCBI Taxonomy" id="99883"/>
    <lineage>
        <taxon>Eukaryota</taxon>
        <taxon>Metazoa</taxon>
        <taxon>Chordata</taxon>
        <taxon>Craniata</taxon>
        <taxon>Vertebrata</taxon>
        <taxon>Euteleostomi</taxon>
        <taxon>Actinopterygii</taxon>
        <taxon>Neopterygii</taxon>
        <taxon>Teleostei</taxon>
        <taxon>Neoteleostei</taxon>
        <taxon>Acanthomorphata</taxon>
        <taxon>Eupercaria</taxon>
        <taxon>Tetraodontiformes</taxon>
        <taxon>Tetradontoidea</taxon>
        <taxon>Tetraodontidae</taxon>
        <taxon>Tetraodon</taxon>
    </lineage>
</organism>
<comment type="similarity">
    <text evidence="6">Belongs to the dicarboxylate/amino acid:cation symporter (DAACS) (TC 2.A.23) family.</text>
</comment>
<evidence type="ECO:0000256" key="4">
    <source>
        <dbReference type="ARBA" id="ARBA00022989"/>
    </source>
</evidence>
<protein>
    <recommendedName>
        <fullName evidence="6">Amino acid transporter</fullName>
    </recommendedName>
</protein>
<dbReference type="InterPro" id="IPR001991">
    <property type="entry name" value="Na-dicarboxylate_symporter"/>
</dbReference>
<dbReference type="Gene3D" id="1.10.3860.10">
    <property type="entry name" value="Sodium:dicarboxylate symporter"/>
    <property type="match status" value="1"/>
</dbReference>
<dbReference type="InterPro" id="IPR050746">
    <property type="entry name" value="DAACS"/>
</dbReference>
<dbReference type="HOGENOM" id="CLU_019375_3_2_1"/>
<dbReference type="Pfam" id="PF00375">
    <property type="entry name" value="SDF"/>
    <property type="match status" value="1"/>
</dbReference>
<dbReference type="PRINTS" id="PR00173">
    <property type="entry name" value="EDTRNSPORT"/>
</dbReference>
<dbReference type="GO" id="GO:0005886">
    <property type="term" value="C:plasma membrane"/>
    <property type="evidence" value="ECO:0007669"/>
    <property type="project" value="TreeGrafter"/>
</dbReference>
<dbReference type="STRING" id="99883.ENSTNIP00000017937"/>
<comment type="subcellular location">
    <subcellularLocation>
        <location evidence="1 6">Membrane</location>
        <topology evidence="1 6">Multi-pass membrane protein</topology>
    </subcellularLocation>
</comment>
<dbReference type="InParanoid" id="H3DBP4"/>
<evidence type="ECO:0000256" key="3">
    <source>
        <dbReference type="ARBA" id="ARBA00022692"/>
    </source>
</evidence>
<dbReference type="GO" id="GO:0015175">
    <property type="term" value="F:neutral L-amino acid transmembrane transporter activity"/>
    <property type="evidence" value="ECO:0007669"/>
    <property type="project" value="TreeGrafter"/>
</dbReference>
<evidence type="ECO:0000256" key="1">
    <source>
        <dbReference type="ARBA" id="ARBA00004141"/>
    </source>
</evidence>
<dbReference type="PANTHER" id="PTHR11958">
    <property type="entry name" value="SODIUM/DICARBOXYLATE SYMPORTER-RELATED"/>
    <property type="match status" value="1"/>
</dbReference>
<keyword evidence="4 6" id="KW-1133">Transmembrane helix</keyword>
<keyword evidence="6" id="KW-0769">Symport</keyword>
<sequence>MFPGELLMQILQCLMLPLIASSVITAISSAKRKVFGKIGLCCVCYYTVTSILAVFTGIAAVLLIKPGKIHSGATAPPRGENEALQSLDAFLDLLRNIFPANIVVACFSQVKFTVMASLFVLLMIKCYYCKYLCIIMMCNQNLTGILTEEQMPISHSVDAVNILGILLICTAFGLILGDMEDEAKPLLDFFDCLNRATVRLINTALWYSPVGIIFLVGGQILNLNDISILGRQIGMFLITVIISLLIHSLVTLPVIYVVTTRKNPFRFMAGLLQALATAFGTSSSIMTLPVTIRCLEDNLHLEKQLTRVLIPMATALTLDGTALYEAVAAIFIAQVHAVDLNAAQLFLLSLTSTAVATGSAGIPQGGLVTMTLVLTSVGLPLESVSLVFAVDFILDRARTVTNVLADSFGVGVVQHLCRDEIQ</sequence>
<dbReference type="Ensembl" id="ENSTNIT00000018161.1">
    <property type="protein sequence ID" value="ENSTNIP00000017937.1"/>
    <property type="gene ID" value="ENSTNIG00000014893.1"/>
</dbReference>
<feature type="transmembrane region" description="Helical" evidence="6">
    <location>
        <begin position="97"/>
        <end position="121"/>
    </location>
</feature>
<proteinExistence type="inferred from homology"/>
<dbReference type="SUPFAM" id="SSF118215">
    <property type="entry name" value="Proton glutamate symport protein"/>
    <property type="match status" value="1"/>
</dbReference>
<reference evidence="7" key="2">
    <citation type="submission" date="2025-08" db="UniProtKB">
        <authorList>
            <consortium name="Ensembl"/>
        </authorList>
    </citation>
    <scope>IDENTIFICATION</scope>
</reference>
<keyword evidence="5 6" id="KW-0472">Membrane</keyword>
<dbReference type="AlphaFoldDB" id="H3DBP4"/>
<dbReference type="InterPro" id="IPR036458">
    <property type="entry name" value="Na:dicarbo_symporter_sf"/>
</dbReference>
<keyword evidence="2 6" id="KW-0813">Transport</keyword>
<keyword evidence="3 6" id="KW-0812">Transmembrane</keyword>
<dbReference type="Proteomes" id="UP000007303">
    <property type="component" value="Unassembled WGS sequence"/>
</dbReference>
<feature type="transmembrane region" description="Helical" evidence="6">
    <location>
        <begin position="270"/>
        <end position="292"/>
    </location>
</feature>
<evidence type="ECO:0000256" key="6">
    <source>
        <dbReference type="RuleBase" id="RU361216"/>
    </source>
</evidence>
<feature type="transmembrane region" description="Helical" evidence="6">
    <location>
        <begin position="39"/>
        <end position="64"/>
    </location>
</feature>
<dbReference type="GO" id="GO:0005313">
    <property type="term" value="F:L-glutamate transmembrane transporter activity"/>
    <property type="evidence" value="ECO:0007669"/>
    <property type="project" value="TreeGrafter"/>
</dbReference>
<feature type="transmembrane region" description="Helical" evidence="6">
    <location>
        <begin position="368"/>
        <end position="394"/>
    </location>
</feature>
<feature type="transmembrane region" description="Helical" evidence="6">
    <location>
        <begin position="6"/>
        <end position="27"/>
    </location>
</feature>
<keyword evidence="8" id="KW-1185">Reference proteome</keyword>
<feature type="transmembrane region" description="Helical" evidence="6">
    <location>
        <begin position="345"/>
        <end position="362"/>
    </location>
</feature>
<evidence type="ECO:0000313" key="8">
    <source>
        <dbReference type="Proteomes" id="UP000007303"/>
    </source>
</evidence>
<dbReference type="GO" id="GO:0015501">
    <property type="term" value="F:glutamate:sodium symporter activity"/>
    <property type="evidence" value="ECO:0007669"/>
    <property type="project" value="TreeGrafter"/>
</dbReference>
<accession>H3DBP4</accession>
<dbReference type="PANTHER" id="PTHR11958:SF63">
    <property type="entry name" value="AMINO ACID TRANSPORTER"/>
    <property type="match status" value="1"/>
</dbReference>